<keyword evidence="9" id="KW-0812">Transmembrane</keyword>
<dbReference type="Gene3D" id="3.10.10.10">
    <property type="entry name" value="HIV Type 1 Reverse Transcriptase, subunit A, domain 1"/>
    <property type="match status" value="1"/>
</dbReference>
<dbReference type="SUPFAM" id="SSF50630">
    <property type="entry name" value="Acid proteases"/>
    <property type="match status" value="1"/>
</dbReference>
<evidence type="ECO:0000259" key="11">
    <source>
        <dbReference type="PROSITE" id="PS50994"/>
    </source>
</evidence>
<reference evidence="12" key="2">
    <citation type="submission" date="2025-08" db="UniProtKB">
        <authorList>
            <consortium name="Ensembl"/>
        </authorList>
    </citation>
    <scope>IDENTIFICATION</scope>
</reference>
<name>A0A803SWT8_ANOCA</name>
<dbReference type="InterPro" id="IPR043128">
    <property type="entry name" value="Rev_trsase/Diguanyl_cyclase"/>
</dbReference>
<dbReference type="SUPFAM" id="SSF53098">
    <property type="entry name" value="Ribonuclease H-like"/>
    <property type="match status" value="1"/>
</dbReference>
<keyword evidence="6" id="KW-0255">Endonuclease</keyword>
<keyword evidence="3" id="KW-0808">Transferase</keyword>
<dbReference type="Pfam" id="PF16297">
    <property type="entry name" value="DUF4939"/>
    <property type="match status" value="1"/>
</dbReference>
<dbReference type="PROSITE" id="PS50994">
    <property type="entry name" value="INTEGRASE"/>
    <property type="match status" value="1"/>
</dbReference>
<keyword evidence="9" id="KW-0472">Membrane</keyword>
<dbReference type="FunFam" id="3.30.420.10:FF:000032">
    <property type="entry name" value="Retrovirus-related Pol polyprotein from transposon 297-like Protein"/>
    <property type="match status" value="1"/>
</dbReference>
<evidence type="ECO:0000256" key="9">
    <source>
        <dbReference type="SAM" id="Phobius"/>
    </source>
</evidence>
<dbReference type="Pfam" id="PF00665">
    <property type="entry name" value="rve"/>
    <property type="match status" value="1"/>
</dbReference>
<feature type="compositionally biased region" description="Polar residues" evidence="8">
    <location>
        <begin position="886"/>
        <end position="898"/>
    </location>
</feature>
<evidence type="ECO:0000256" key="3">
    <source>
        <dbReference type="ARBA" id="ARBA00022679"/>
    </source>
</evidence>
<dbReference type="InParanoid" id="A0A803SWT8"/>
<dbReference type="GO" id="GO:0004523">
    <property type="term" value="F:RNA-DNA hybrid ribonuclease activity"/>
    <property type="evidence" value="ECO:0007669"/>
    <property type="project" value="UniProtKB-EC"/>
</dbReference>
<dbReference type="SUPFAM" id="SSF56672">
    <property type="entry name" value="DNA/RNA polymerases"/>
    <property type="match status" value="1"/>
</dbReference>
<dbReference type="GO" id="GO:0003676">
    <property type="term" value="F:nucleic acid binding"/>
    <property type="evidence" value="ECO:0007669"/>
    <property type="project" value="InterPro"/>
</dbReference>
<dbReference type="CDD" id="cd01647">
    <property type="entry name" value="RT_LTR"/>
    <property type="match status" value="1"/>
</dbReference>
<reference evidence="12" key="3">
    <citation type="submission" date="2025-09" db="UniProtKB">
        <authorList>
            <consortium name="Ensembl"/>
        </authorList>
    </citation>
    <scope>IDENTIFICATION</scope>
</reference>
<comment type="similarity">
    <text evidence="1">Belongs to the beta type-B retroviral polymerase family. HERV class-II K(HML-2) pol subfamily.</text>
</comment>
<dbReference type="Pfam" id="PF00078">
    <property type="entry name" value="RVT_1"/>
    <property type="match status" value="1"/>
</dbReference>
<proteinExistence type="inferred from homology"/>
<accession>A0A803SWT8</accession>
<dbReference type="InterPro" id="IPR050951">
    <property type="entry name" value="Retrovirus_Pol_polyprotein"/>
</dbReference>
<dbReference type="FunFam" id="3.10.20.370:FF:000003">
    <property type="entry name" value="Transposon Tf2-6 polyprotein"/>
    <property type="match status" value="1"/>
</dbReference>
<dbReference type="FunFam" id="3.30.70.270:FF:000020">
    <property type="entry name" value="Transposon Tf2-6 polyprotein-like Protein"/>
    <property type="match status" value="1"/>
</dbReference>
<protein>
    <recommendedName>
        <fullName evidence="2">ribonuclease H</fullName>
        <ecNumber evidence="2">3.1.26.4</ecNumber>
    </recommendedName>
</protein>
<keyword evidence="6" id="KW-0378">Hydrolase</keyword>
<keyword evidence="13" id="KW-1185">Reference proteome</keyword>
<dbReference type="Ensembl" id="ENSACAT00000044036.1">
    <property type="protein sequence ID" value="ENSACAP00000027428.1"/>
    <property type="gene ID" value="ENSACAG00000043853.1"/>
</dbReference>
<reference evidence="12" key="1">
    <citation type="submission" date="2009-12" db="EMBL/GenBank/DDBJ databases">
        <title>The Genome Sequence of Anolis carolinensis (Green Anole Lizard).</title>
        <authorList>
            <consortium name="The Genome Sequencing Platform"/>
            <person name="Di Palma F."/>
            <person name="Alfoldi J."/>
            <person name="Heiman D."/>
            <person name="Young S."/>
            <person name="Grabherr M."/>
            <person name="Johnson J."/>
            <person name="Lander E.S."/>
            <person name="Lindblad-Toh K."/>
        </authorList>
    </citation>
    <scope>NUCLEOTIDE SEQUENCE [LARGE SCALE GENOMIC DNA]</scope>
    <source>
        <strain evidence="12">JBL SC #1</strain>
    </source>
</reference>
<evidence type="ECO:0000256" key="6">
    <source>
        <dbReference type="ARBA" id="ARBA00022759"/>
    </source>
</evidence>
<dbReference type="PANTHER" id="PTHR37984:SF5">
    <property type="entry name" value="PROTEIN NYNRIN-LIKE"/>
    <property type="match status" value="1"/>
</dbReference>
<dbReference type="CDD" id="cd00303">
    <property type="entry name" value="retropepsin_like"/>
    <property type="match status" value="1"/>
</dbReference>
<evidence type="ECO:0000259" key="10">
    <source>
        <dbReference type="PROSITE" id="PS50878"/>
    </source>
</evidence>
<dbReference type="InterPro" id="IPR041577">
    <property type="entry name" value="RT_RNaseH_2"/>
</dbReference>
<dbReference type="InterPro" id="IPR036397">
    <property type="entry name" value="RNaseH_sf"/>
</dbReference>
<feature type="domain" description="Reverse transcriptase" evidence="10">
    <location>
        <begin position="484"/>
        <end position="667"/>
    </location>
</feature>
<dbReference type="Gene3D" id="2.40.70.10">
    <property type="entry name" value="Acid Proteases"/>
    <property type="match status" value="1"/>
</dbReference>
<keyword evidence="7" id="KW-0511">Multifunctional enzyme</keyword>
<dbReference type="PROSITE" id="PS50878">
    <property type="entry name" value="RT_POL"/>
    <property type="match status" value="1"/>
</dbReference>
<feature type="domain" description="Integrase catalytic" evidence="11">
    <location>
        <begin position="952"/>
        <end position="1120"/>
    </location>
</feature>
<dbReference type="InterPro" id="IPR021109">
    <property type="entry name" value="Peptidase_aspartic_dom_sf"/>
</dbReference>
<evidence type="ECO:0000256" key="8">
    <source>
        <dbReference type="SAM" id="MobiDB-lite"/>
    </source>
</evidence>
<dbReference type="InterPro" id="IPR000477">
    <property type="entry name" value="RT_dom"/>
</dbReference>
<evidence type="ECO:0000256" key="4">
    <source>
        <dbReference type="ARBA" id="ARBA00022695"/>
    </source>
</evidence>
<dbReference type="AlphaFoldDB" id="A0A803SWT8"/>
<evidence type="ECO:0000256" key="7">
    <source>
        <dbReference type="ARBA" id="ARBA00023268"/>
    </source>
</evidence>
<dbReference type="PANTHER" id="PTHR37984">
    <property type="entry name" value="PROTEIN CBG26694"/>
    <property type="match status" value="1"/>
</dbReference>
<dbReference type="InterPro" id="IPR001584">
    <property type="entry name" value="Integrase_cat-core"/>
</dbReference>
<feature type="region of interest" description="Disordered" evidence="8">
    <location>
        <begin position="873"/>
        <end position="898"/>
    </location>
</feature>
<dbReference type="Proteomes" id="UP000001646">
    <property type="component" value="Unplaced"/>
</dbReference>
<feature type="region of interest" description="Disordered" evidence="8">
    <location>
        <begin position="1"/>
        <end position="29"/>
    </location>
</feature>
<dbReference type="GO" id="GO:0015074">
    <property type="term" value="P:DNA integration"/>
    <property type="evidence" value="ECO:0007669"/>
    <property type="project" value="InterPro"/>
</dbReference>
<dbReference type="Gene3D" id="3.30.420.10">
    <property type="entry name" value="Ribonuclease H-like superfamily/Ribonuclease H"/>
    <property type="match status" value="1"/>
</dbReference>
<evidence type="ECO:0000256" key="1">
    <source>
        <dbReference type="ARBA" id="ARBA00010879"/>
    </source>
</evidence>
<dbReference type="EC" id="3.1.26.4" evidence="2"/>
<sequence>ARAGASPPGGCLPSRIQMSTGTGAEAQPPSYTISQEEFNRIRDTLRTQEGEIRGLKECGVRLPALALPTKFSGEASKVHVFRRQCQAYLEARQAEFPQEDVKVAWIYSLLDGPAATWATALFDAGSTHLSSAHNFLNHLRKTWGIEDNEEAAGHKLRRLFQGDRPLSRYIAEFRVLAQNICWNDTALRGQFREGLNFEMQEEISKVDPPETLERLINHCLRAEALLANKKQWLRGQSGRAGVKPPASASIQPRPVWRSPPQRPGVERLDNPVKNLTLEPQTGVLFLLVVTLWSVKKGPVMIHAMIDSGATNNFIDREYADSLGLQYHDFKNARVVQAIDGRPLKTGPVSQWTEPTRMWIREHMEEISFFVTKVPHFPVILGIPWLTLHDPNISWSNRELQFASRYCQNHCLVAKVCHATDAEPIITLPKKYSDFWDIFNEKEAEKLPPHRPYDLVEGAPIPRGHLYSLTEPEQEAFREFIESNLRKGFIRPSQSPAASPVMFVKKKSGDLRLVVDYRALNNITKRNRYPLPLISDLLDRLRGAKVYTKLDLRGAYNLVRIREGDEWKTAFQTKFGLFESLVMNYGLSGAPATFQHFVNDIFQDYLDRFLIIYLDDFLVFSRSQSEHEQHVRMLEKWLSMDPAKVSAVLEWRAPTNKKEVQRFLGFANYYRKFIPDFARWSDPITSCIRGKQPFRWTEQAEKGFHQLKQLFTTQPILQHPDPKTPFVVQADASDVAIGAVLMQPVGEHLHPCAYYSRQLTAPERNYTIWEKELLAIKAAFENWRHWLEGAKFPIEVHTDHRNLEHLRTARKLNQRQQRWALFFERFDFQIHYVTPAQTKQADALSRKPEYAAGRRETSESRLLQPENFATLTVGNTKSTPIEPTPSNPESLCTQEIRASQQADEEQIRQELRFPFSLKDGLLCYRNHVYIPPGPGREKALHLCHDRLLHPLPTPSRPWERISADFITDLPPSLGFTTILVVVDLFTKLAHFIPCDGLPTAKETADLFLQHIFRLHGLPKSLVTDRGSQFTSRFWKALQKLLGIDSRLSSAHHPQTDGQTERTNATLEQYLRCYVNYQQDNWASLLPLSEFAYNNGVQASTKETPFFANYGFHPLCVSSASELYSSLVFIVFIYFFNKDIR</sequence>
<evidence type="ECO:0000313" key="12">
    <source>
        <dbReference type="Ensembl" id="ENSACAP00000027428.1"/>
    </source>
</evidence>
<keyword evidence="5" id="KW-0540">Nuclease</keyword>
<dbReference type="InterPro" id="IPR032549">
    <property type="entry name" value="DUF4939"/>
</dbReference>
<dbReference type="InterPro" id="IPR012337">
    <property type="entry name" value="RNaseH-like_sf"/>
</dbReference>
<feature type="region of interest" description="Disordered" evidence="8">
    <location>
        <begin position="237"/>
        <end position="264"/>
    </location>
</feature>
<organism evidence="12 13">
    <name type="scientific">Anolis carolinensis</name>
    <name type="common">Green anole</name>
    <name type="synonym">American chameleon</name>
    <dbReference type="NCBI Taxonomy" id="28377"/>
    <lineage>
        <taxon>Eukaryota</taxon>
        <taxon>Metazoa</taxon>
        <taxon>Chordata</taxon>
        <taxon>Craniata</taxon>
        <taxon>Vertebrata</taxon>
        <taxon>Euteleostomi</taxon>
        <taxon>Lepidosauria</taxon>
        <taxon>Squamata</taxon>
        <taxon>Bifurcata</taxon>
        <taxon>Unidentata</taxon>
        <taxon>Episquamata</taxon>
        <taxon>Toxicofera</taxon>
        <taxon>Iguania</taxon>
        <taxon>Dactyloidae</taxon>
        <taxon>Anolis</taxon>
    </lineage>
</organism>
<dbReference type="CDD" id="cd09274">
    <property type="entry name" value="RNase_HI_RT_Ty3"/>
    <property type="match status" value="1"/>
</dbReference>
<evidence type="ECO:0000256" key="2">
    <source>
        <dbReference type="ARBA" id="ARBA00012180"/>
    </source>
</evidence>
<feature type="transmembrane region" description="Helical" evidence="9">
    <location>
        <begin position="1110"/>
        <end position="1134"/>
    </location>
</feature>
<keyword evidence="9" id="KW-1133">Transmembrane helix</keyword>
<dbReference type="Pfam" id="PF17919">
    <property type="entry name" value="RT_RNaseH_2"/>
    <property type="match status" value="1"/>
</dbReference>
<dbReference type="InterPro" id="IPR043502">
    <property type="entry name" value="DNA/RNA_pol_sf"/>
</dbReference>
<evidence type="ECO:0000256" key="5">
    <source>
        <dbReference type="ARBA" id="ARBA00022722"/>
    </source>
</evidence>
<dbReference type="GeneTree" id="ENSGT01040000240511"/>
<dbReference type="Gene3D" id="3.30.70.270">
    <property type="match status" value="2"/>
</dbReference>
<keyword evidence="4" id="KW-0548">Nucleotidyltransferase</keyword>
<dbReference type="GO" id="GO:0016779">
    <property type="term" value="F:nucleotidyltransferase activity"/>
    <property type="evidence" value="ECO:0007669"/>
    <property type="project" value="UniProtKB-KW"/>
</dbReference>
<evidence type="ECO:0000313" key="13">
    <source>
        <dbReference type="Proteomes" id="UP000001646"/>
    </source>
</evidence>